<evidence type="ECO:0000313" key="14">
    <source>
        <dbReference type="EMBL" id="GAA4828193.1"/>
    </source>
</evidence>
<evidence type="ECO:0000256" key="2">
    <source>
        <dbReference type="ARBA" id="ARBA00003213"/>
    </source>
</evidence>
<dbReference type="InterPro" id="IPR018022">
    <property type="entry name" value="IPT"/>
</dbReference>
<keyword evidence="6 10" id="KW-0547">Nucleotide-binding</keyword>
<feature type="binding site" evidence="10">
    <location>
        <begin position="4"/>
        <end position="11"/>
    </location>
    <ligand>
        <name>ATP</name>
        <dbReference type="ChEBI" id="CHEBI:30616"/>
    </ligand>
</feature>
<evidence type="ECO:0000256" key="6">
    <source>
        <dbReference type="ARBA" id="ARBA00022741"/>
    </source>
</evidence>
<dbReference type="EC" id="2.5.1.75" evidence="10"/>
<dbReference type="InterPro" id="IPR027417">
    <property type="entry name" value="P-loop_NTPase"/>
</dbReference>
<comment type="catalytic activity">
    <reaction evidence="9 10 11">
        <text>adenosine(37) in tRNA + dimethylallyl diphosphate = N(6)-dimethylallyladenosine(37) in tRNA + diphosphate</text>
        <dbReference type="Rhea" id="RHEA:26482"/>
        <dbReference type="Rhea" id="RHEA-COMP:10162"/>
        <dbReference type="Rhea" id="RHEA-COMP:10375"/>
        <dbReference type="ChEBI" id="CHEBI:33019"/>
        <dbReference type="ChEBI" id="CHEBI:57623"/>
        <dbReference type="ChEBI" id="CHEBI:74411"/>
        <dbReference type="ChEBI" id="CHEBI:74415"/>
        <dbReference type="EC" id="2.5.1.75"/>
    </reaction>
</comment>
<dbReference type="SUPFAM" id="SSF52540">
    <property type="entry name" value="P-loop containing nucleoside triphosphate hydrolases"/>
    <property type="match status" value="2"/>
</dbReference>
<organism evidence="14 15">
    <name type="scientific">Algivirga pacifica</name>
    <dbReference type="NCBI Taxonomy" id="1162670"/>
    <lineage>
        <taxon>Bacteria</taxon>
        <taxon>Pseudomonadati</taxon>
        <taxon>Bacteroidota</taxon>
        <taxon>Cytophagia</taxon>
        <taxon>Cytophagales</taxon>
        <taxon>Flammeovirgaceae</taxon>
        <taxon>Algivirga</taxon>
    </lineage>
</organism>
<keyword evidence="8 10" id="KW-0460">Magnesium</keyword>
<evidence type="ECO:0000256" key="4">
    <source>
        <dbReference type="ARBA" id="ARBA00022679"/>
    </source>
</evidence>
<dbReference type="EMBL" id="BAABJX010000020">
    <property type="protein sequence ID" value="GAA4828193.1"/>
    <property type="molecule type" value="Genomic_DNA"/>
</dbReference>
<name>A0ABP9D4S8_9BACT</name>
<evidence type="ECO:0000256" key="10">
    <source>
        <dbReference type="HAMAP-Rule" id="MF_00185"/>
    </source>
</evidence>
<accession>A0ABP9D4S8</accession>
<dbReference type="HAMAP" id="MF_00185">
    <property type="entry name" value="IPP_trans"/>
    <property type="match status" value="1"/>
</dbReference>
<evidence type="ECO:0000256" key="3">
    <source>
        <dbReference type="ARBA" id="ARBA00005842"/>
    </source>
</evidence>
<comment type="caution">
    <text evidence="14">The sequence shown here is derived from an EMBL/GenBank/DDBJ whole genome shotgun (WGS) entry which is preliminary data.</text>
</comment>
<evidence type="ECO:0000256" key="7">
    <source>
        <dbReference type="ARBA" id="ARBA00022840"/>
    </source>
</evidence>
<dbReference type="Gene3D" id="3.40.50.300">
    <property type="entry name" value="P-loop containing nucleotide triphosphate hydrolases"/>
    <property type="match status" value="1"/>
</dbReference>
<comment type="similarity">
    <text evidence="3 10 13">Belongs to the IPP transferase family.</text>
</comment>
<comment type="caution">
    <text evidence="10">Lacks conserved residue(s) required for the propagation of feature annotation.</text>
</comment>
<protein>
    <recommendedName>
        <fullName evidence="10">tRNA dimethylallyltransferase</fullName>
        <ecNumber evidence="10">2.5.1.75</ecNumber>
    </recommendedName>
    <alternativeName>
        <fullName evidence="10">Dimethylallyl diphosphate:tRNA dimethylallyltransferase</fullName>
        <shortName evidence="10">DMAPP:tRNA dimethylallyltransferase</shortName>
        <shortName evidence="10">DMATase</shortName>
    </alternativeName>
    <alternativeName>
        <fullName evidence="10">Isopentenyl-diphosphate:tRNA isopentenyltransferase</fullName>
        <shortName evidence="10">IPP transferase</shortName>
        <shortName evidence="10">IPPT</shortName>
        <shortName evidence="10">IPTase</shortName>
    </alternativeName>
</protein>
<evidence type="ECO:0000256" key="11">
    <source>
        <dbReference type="RuleBase" id="RU003783"/>
    </source>
</evidence>
<comment type="function">
    <text evidence="2 10 12">Catalyzes the transfer of a dimethylallyl group onto the adenine at position 37 in tRNAs that read codons beginning with uridine, leading to the formation of N6-(dimethylallyl)adenosine (i(6)A).</text>
</comment>
<gene>
    <name evidence="14" type="primary">miaA_1</name>
    <name evidence="10" type="synonym">miaA</name>
    <name evidence="14" type="ORF">GCM10023331_11480</name>
</gene>
<sequence>MITGPTASGKTAFAAQLARQMNTEIISADSRQVYREMDLGTGKDYQDYWVDGIQVPVHLLDIHDPGYKYNVHEFVQDFWNVYASIWEKGKIPILCGGTGMYIDAILRGYGLSSIPVDEELRDRLQDCSQEQLLEQLDSYDYGKQFADRHHRKRTIRAIEVGKYLKEHPDFEPAQLPYPLCPLVIGMHVERETRRERITQRLYERVEEGMIEEVQQLMQKTTAEDLMYYGLEYKFITQYLLGALDKATMLSRLETAIHRFAKRQMTWFRKMEKDGVDIHWIPSLWPLKKKQEKVEGLLKKL</sequence>
<dbReference type="Proteomes" id="UP001500298">
    <property type="component" value="Unassembled WGS sequence"/>
</dbReference>
<keyword evidence="15" id="KW-1185">Reference proteome</keyword>
<evidence type="ECO:0000256" key="5">
    <source>
        <dbReference type="ARBA" id="ARBA00022694"/>
    </source>
</evidence>
<feature type="site" description="Interaction with substrate tRNA" evidence="10">
    <location>
        <position position="121"/>
    </location>
</feature>
<comment type="cofactor">
    <cofactor evidence="1 10">
        <name>Mg(2+)</name>
        <dbReference type="ChEBI" id="CHEBI:18420"/>
    </cofactor>
</comment>
<keyword evidence="4 10" id="KW-0808">Transferase</keyword>
<evidence type="ECO:0000256" key="9">
    <source>
        <dbReference type="ARBA" id="ARBA00049563"/>
    </source>
</evidence>
<keyword evidence="7 10" id="KW-0067">ATP-binding</keyword>
<evidence type="ECO:0000256" key="12">
    <source>
        <dbReference type="RuleBase" id="RU003784"/>
    </source>
</evidence>
<dbReference type="NCBIfam" id="TIGR00174">
    <property type="entry name" value="miaA"/>
    <property type="match status" value="1"/>
</dbReference>
<dbReference type="PANTHER" id="PTHR11088">
    <property type="entry name" value="TRNA DIMETHYLALLYLTRANSFERASE"/>
    <property type="match status" value="1"/>
</dbReference>
<proteinExistence type="inferred from homology"/>
<evidence type="ECO:0000256" key="13">
    <source>
        <dbReference type="RuleBase" id="RU003785"/>
    </source>
</evidence>
<comment type="subunit">
    <text evidence="10">Monomer.</text>
</comment>
<evidence type="ECO:0000256" key="1">
    <source>
        <dbReference type="ARBA" id="ARBA00001946"/>
    </source>
</evidence>
<keyword evidence="5 10" id="KW-0819">tRNA processing</keyword>
<reference evidence="15" key="1">
    <citation type="journal article" date="2019" name="Int. J. Syst. Evol. Microbiol.">
        <title>The Global Catalogue of Microorganisms (GCM) 10K type strain sequencing project: providing services to taxonomists for standard genome sequencing and annotation.</title>
        <authorList>
            <consortium name="The Broad Institute Genomics Platform"/>
            <consortium name="The Broad Institute Genome Sequencing Center for Infectious Disease"/>
            <person name="Wu L."/>
            <person name="Ma J."/>
        </authorList>
    </citation>
    <scope>NUCLEOTIDE SEQUENCE [LARGE SCALE GENOMIC DNA]</scope>
    <source>
        <strain evidence="15">JCM 18326</strain>
    </source>
</reference>
<evidence type="ECO:0000256" key="8">
    <source>
        <dbReference type="ARBA" id="ARBA00022842"/>
    </source>
</evidence>
<dbReference type="PANTHER" id="PTHR11088:SF60">
    <property type="entry name" value="TRNA DIMETHYLALLYLTRANSFERASE"/>
    <property type="match status" value="1"/>
</dbReference>
<evidence type="ECO:0000313" key="15">
    <source>
        <dbReference type="Proteomes" id="UP001500298"/>
    </source>
</evidence>
<dbReference type="Pfam" id="PF01715">
    <property type="entry name" value="IPPT"/>
    <property type="match status" value="1"/>
</dbReference>
<feature type="site" description="Interaction with substrate tRNA" evidence="10">
    <location>
        <position position="98"/>
    </location>
</feature>
<feature type="region of interest" description="Interaction with substrate tRNA" evidence="10">
    <location>
        <begin position="29"/>
        <end position="32"/>
    </location>
</feature>
<dbReference type="InterPro" id="IPR039657">
    <property type="entry name" value="Dimethylallyltransferase"/>
</dbReference>
<feature type="binding site" evidence="10">
    <location>
        <begin position="6"/>
        <end position="11"/>
    </location>
    <ligand>
        <name>substrate</name>
    </ligand>
</feature>